<name>A0AAU8HVE3_9FIRM</name>
<dbReference type="Pfam" id="PF20563">
    <property type="entry name" value="DUF6773"/>
    <property type="match status" value="1"/>
</dbReference>
<organism evidence="2">
    <name type="scientific">Proteinivorax hydrogeniformans</name>
    <dbReference type="NCBI Taxonomy" id="1826727"/>
    <lineage>
        <taxon>Bacteria</taxon>
        <taxon>Bacillati</taxon>
        <taxon>Bacillota</taxon>
        <taxon>Clostridia</taxon>
        <taxon>Eubacteriales</taxon>
        <taxon>Proteinivoracaceae</taxon>
        <taxon>Proteinivorax</taxon>
    </lineage>
</organism>
<reference evidence="2" key="2">
    <citation type="submission" date="2024-06" db="EMBL/GenBank/DDBJ databases">
        <authorList>
            <person name="Petrova K.O."/>
            <person name="Toshchakov S.V."/>
            <person name="Boltjanskaja Y.V."/>
            <person name="Kevbrin V.V."/>
        </authorList>
    </citation>
    <scope>NUCLEOTIDE SEQUENCE</scope>
    <source>
        <strain evidence="2">Z-710</strain>
    </source>
</reference>
<evidence type="ECO:0000256" key="1">
    <source>
        <dbReference type="SAM" id="Phobius"/>
    </source>
</evidence>
<keyword evidence="1" id="KW-0812">Transmembrane</keyword>
<gene>
    <name evidence="2" type="ORF">PRVXH_000676</name>
</gene>
<sequence>MKEFFKESNDERIELISKDVGRIGFYILLLTLVISNVIKAFVLELDRQYWLDTHIIILAVGGILLVLAMYSGLSYSITDLPKTERKKSKIKYSVLFALGTLYQALTTGGVRISDGAASIIGELIVVAVYFVVFYGILTFLFSKKEKKEKNS</sequence>
<accession>A0AAU8HVE3</accession>
<feature type="transmembrane region" description="Helical" evidence="1">
    <location>
        <begin position="54"/>
        <end position="73"/>
    </location>
</feature>
<feature type="transmembrane region" description="Helical" evidence="1">
    <location>
        <begin position="94"/>
        <end position="113"/>
    </location>
</feature>
<proteinExistence type="predicted"/>
<protein>
    <submittedName>
        <fullName evidence="2">DUF6773 family protein</fullName>
    </submittedName>
</protein>
<dbReference type="InterPro" id="IPR046664">
    <property type="entry name" value="DUF6773"/>
</dbReference>
<keyword evidence="1" id="KW-0472">Membrane</keyword>
<keyword evidence="1" id="KW-1133">Transmembrane helix</keyword>
<evidence type="ECO:0000313" key="2">
    <source>
        <dbReference type="EMBL" id="XCI29358.1"/>
    </source>
</evidence>
<reference evidence="2" key="1">
    <citation type="journal article" date="2018" name="Antonie Van Leeuwenhoek">
        <title>Proteinivorax hydrogeniformans sp. nov., an anaerobic, haloalkaliphilic bacterium fermenting proteinaceous compounds with high hydrogen production.</title>
        <authorList>
            <person name="Boltyanskaya Y."/>
            <person name="Detkova E."/>
            <person name="Pimenov N."/>
            <person name="Kevbrin V."/>
        </authorList>
    </citation>
    <scope>NUCLEOTIDE SEQUENCE</scope>
    <source>
        <strain evidence="2">Z-710</strain>
    </source>
</reference>
<dbReference type="AlphaFoldDB" id="A0AAU8HVE3"/>
<dbReference type="EMBL" id="CP159485">
    <property type="protein sequence ID" value="XCI29358.1"/>
    <property type="molecule type" value="Genomic_DNA"/>
</dbReference>
<dbReference type="RefSeq" id="WP_353893906.1">
    <property type="nucleotide sequence ID" value="NZ_CP159485.1"/>
</dbReference>
<feature type="transmembrane region" description="Helical" evidence="1">
    <location>
        <begin position="119"/>
        <end position="141"/>
    </location>
</feature>
<feature type="transmembrane region" description="Helical" evidence="1">
    <location>
        <begin position="20"/>
        <end position="42"/>
    </location>
</feature>